<accession>A0AAD9UDT8</accession>
<comment type="caution">
    <text evidence="2">The sequence shown here is derived from an EMBL/GenBank/DDBJ whole genome shotgun (WGS) entry which is preliminary data.</text>
</comment>
<evidence type="ECO:0000256" key="1">
    <source>
        <dbReference type="SAM" id="MobiDB-lite"/>
    </source>
</evidence>
<feature type="region of interest" description="Disordered" evidence="1">
    <location>
        <begin position="1"/>
        <end position="33"/>
    </location>
</feature>
<evidence type="ECO:0000313" key="3">
    <source>
        <dbReference type="Proteomes" id="UP001209878"/>
    </source>
</evidence>
<organism evidence="2 3">
    <name type="scientific">Ridgeia piscesae</name>
    <name type="common">Tubeworm</name>
    <dbReference type="NCBI Taxonomy" id="27915"/>
    <lineage>
        <taxon>Eukaryota</taxon>
        <taxon>Metazoa</taxon>
        <taxon>Spiralia</taxon>
        <taxon>Lophotrochozoa</taxon>
        <taxon>Annelida</taxon>
        <taxon>Polychaeta</taxon>
        <taxon>Sedentaria</taxon>
        <taxon>Canalipalpata</taxon>
        <taxon>Sabellida</taxon>
        <taxon>Siboglinidae</taxon>
        <taxon>Ridgeia</taxon>
    </lineage>
</organism>
<dbReference type="AlphaFoldDB" id="A0AAD9UDT8"/>
<evidence type="ECO:0000313" key="2">
    <source>
        <dbReference type="EMBL" id="KAK2185660.1"/>
    </source>
</evidence>
<keyword evidence="3" id="KW-1185">Reference proteome</keyword>
<proteinExistence type="predicted"/>
<dbReference type="EMBL" id="JAODUO010000227">
    <property type="protein sequence ID" value="KAK2185660.1"/>
    <property type="molecule type" value="Genomic_DNA"/>
</dbReference>
<dbReference type="PANTHER" id="PTHR47018">
    <property type="entry name" value="CXC DOMAIN-CONTAINING PROTEIN-RELATED"/>
    <property type="match status" value="1"/>
</dbReference>
<gene>
    <name evidence="2" type="ORF">NP493_227g02009</name>
</gene>
<dbReference type="PANTHER" id="PTHR47018:SF1">
    <property type="entry name" value="TESMIN_TSO1-LIKE CXC DOMAIN-CONTAINING PROTEIN"/>
    <property type="match status" value="1"/>
</dbReference>
<reference evidence="2" key="1">
    <citation type="journal article" date="2023" name="Mol. Biol. Evol.">
        <title>Third-Generation Sequencing Reveals the Adaptive Role of the Epigenome in Three Deep-Sea Polychaetes.</title>
        <authorList>
            <person name="Perez M."/>
            <person name="Aroh O."/>
            <person name="Sun Y."/>
            <person name="Lan Y."/>
            <person name="Juniper S.K."/>
            <person name="Young C.R."/>
            <person name="Angers B."/>
            <person name="Qian P.Y."/>
        </authorList>
    </citation>
    <scope>NUCLEOTIDE SEQUENCE</scope>
    <source>
        <strain evidence="2">R07B-5</strain>
    </source>
</reference>
<name>A0AAD9UDT8_RIDPI</name>
<dbReference type="Proteomes" id="UP001209878">
    <property type="component" value="Unassembled WGS sequence"/>
</dbReference>
<protein>
    <submittedName>
        <fullName evidence="2">Uncharacterized protein</fullName>
    </submittedName>
</protein>
<sequence length="240" mass="26427">MKKLPETAPDVHSVPMNGAFVGRRSDGHHKGVSPDMLLEQTYNADAKEGSGLDGITLNVAARTKWVYTKSVTAAQLKSMLHLNSANRHYECGQTRVARDAEIDLTAEQPTALGKSKEMVALLRMTQIIASGGEVDIVDFIGNHECSKIPQSLFSGDETMRSAGAKANLFKTLKEDTKVVSSPCLPKEHRKTAVVVDAMYPIRRWSFHKEEPFGSIGTRYRKNLIKDVPAGSSIIHFCCDR</sequence>